<protein>
    <submittedName>
        <fullName evidence="2">Uncharacterized protein</fullName>
    </submittedName>
</protein>
<dbReference type="EMBL" id="BLLF01003842">
    <property type="protein sequence ID" value="GFH28355.1"/>
    <property type="molecule type" value="Genomic_DNA"/>
</dbReference>
<dbReference type="Proteomes" id="UP000485058">
    <property type="component" value="Unassembled WGS sequence"/>
</dbReference>
<evidence type="ECO:0000313" key="2">
    <source>
        <dbReference type="EMBL" id="GFH28355.1"/>
    </source>
</evidence>
<reference evidence="2 3" key="1">
    <citation type="submission" date="2020-02" db="EMBL/GenBank/DDBJ databases">
        <title>Draft genome sequence of Haematococcus lacustris strain NIES-144.</title>
        <authorList>
            <person name="Morimoto D."/>
            <person name="Nakagawa S."/>
            <person name="Yoshida T."/>
            <person name="Sawayama S."/>
        </authorList>
    </citation>
    <scope>NUCLEOTIDE SEQUENCE [LARGE SCALE GENOMIC DNA]</scope>
    <source>
        <strain evidence="2 3">NIES-144</strain>
    </source>
</reference>
<dbReference type="AlphaFoldDB" id="A0A6A0A738"/>
<gene>
    <name evidence="2" type="ORF">HaLaN_26832</name>
</gene>
<accession>A0A6A0A738</accession>
<keyword evidence="3" id="KW-1185">Reference proteome</keyword>
<evidence type="ECO:0000313" key="3">
    <source>
        <dbReference type="Proteomes" id="UP000485058"/>
    </source>
</evidence>
<feature type="compositionally biased region" description="Polar residues" evidence="1">
    <location>
        <begin position="83"/>
        <end position="94"/>
    </location>
</feature>
<feature type="compositionally biased region" description="Low complexity" evidence="1">
    <location>
        <begin position="73"/>
        <end position="82"/>
    </location>
</feature>
<comment type="caution">
    <text evidence="2">The sequence shown here is derived from an EMBL/GenBank/DDBJ whole genome shotgun (WGS) entry which is preliminary data.</text>
</comment>
<evidence type="ECO:0000256" key="1">
    <source>
        <dbReference type="SAM" id="MobiDB-lite"/>
    </source>
</evidence>
<organism evidence="2 3">
    <name type="scientific">Haematococcus lacustris</name>
    <name type="common">Green alga</name>
    <name type="synonym">Haematococcus pluvialis</name>
    <dbReference type="NCBI Taxonomy" id="44745"/>
    <lineage>
        <taxon>Eukaryota</taxon>
        <taxon>Viridiplantae</taxon>
        <taxon>Chlorophyta</taxon>
        <taxon>core chlorophytes</taxon>
        <taxon>Chlorophyceae</taxon>
        <taxon>CS clade</taxon>
        <taxon>Chlamydomonadales</taxon>
        <taxon>Haematococcaceae</taxon>
        <taxon>Haematococcus</taxon>
    </lineage>
</organism>
<name>A0A6A0A738_HAELA</name>
<proteinExistence type="predicted"/>
<feature type="region of interest" description="Disordered" evidence="1">
    <location>
        <begin position="66"/>
        <end position="94"/>
    </location>
</feature>
<feature type="non-terminal residue" evidence="2">
    <location>
        <position position="94"/>
    </location>
</feature>
<feature type="non-terminal residue" evidence="2">
    <location>
        <position position="1"/>
    </location>
</feature>
<sequence>LLRYFWAVPPVQERRRLKLLLTHRNHPHLNLAHRPSIHVDLLFGYHHQAVSPPSIVTWHAAVTSTGPGSVHNQSTTSQHQTTDYNTLAANTSLP</sequence>